<dbReference type="PATRIC" id="fig|28125.4.peg.713"/>
<organism evidence="1 2">
    <name type="scientific">Prevotella bivia</name>
    <dbReference type="NCBI Taxonomy" id="28125"/>
    <lineage>
        <taxon>Bacteria</taxon>
        <taxon>Pseudomonadati</taxon>
        <taxon>Bacteroidota</taxon>
        <taxon>Bacteroidia</taxon>
        <taxon>Bacteroidales</taxon>
        <taxon>Prevotellaceae</taxon>
        <taxon>Prevotella</taxon>
    </lineage>
</organism>
<comment type="caution">
    <text evidence="1">The sequence shown here is derived from an EMBL/GenBank/DDBJ whole genome shotgun (WGS) entry which is preliminary data.</text>
</comment>
<proteinExistence type="predicted"/>
<reference evidence="1 2" key="1">
    <citation type="submission" date="2016-02" db="EMBL/GenBank/DDBJ databases">
        <authorList>
            <person name="Wen L."/>
            <person name="He K."/>
            <person name="Yang H."/>
        </authorList>
    </citation>
    <scope>NUCLEOTIDE SEQUENCE [LARGE SCALE GENOMIC DNA]</scope>
    <source>
        <strain evidence="1 2">GED7880</strain>
    </source>
</reference>
<accession>A0A137SZE9</accession>
<evidence type="ECO:0000313" key="1">
    <source>
        <dbReference type="EMBL" id="KXO17749.1"/>
    </source>
</evidence>
<evidence type="ECO:0000313" key="2">
    <source>
        <dbReference type="Proteomes" id="UP000070093"/>
    </source>
</evidence>
<gene>
    <name evidence="1" type="ORF">HMPREF3202_00725</name>
</gene>
<dbReference type="EMBL" id="LTAG01000028">
    <property type="protein sequence ID" value="KXO17749.1"/>
    <property type="molecule type" value="Genomic_DNA"/>
</dbReference>
<name>A0A137SZE9_9BACT</name>
<protein>
    <submittedName>
        <fullName evidence="1">Uncharacterized protein</fullName>
    </submittedName>
</protein>
<dbReference type="AlphaFoldDB" id="A0A137SZE9"/>
<sequence>MLMLCLRIACIHVLSVKALPEPSLEGSVNCTLLFYPCLTKGNDYG</sequence>
<dbReference type="Proteomes" id="UP000070093">
    <property type="component" value="Unassembled WGS sequence"/>
</dbReference>
<dbReference type="STRING" id="28125.HMPREF3202_00725"/>